<dbReference type="InterPro" id="IPR044444">
    <property type="entry name" value="Ribosomal_mL44_DSRM_metazoa"/>
</dbReference>
<dbReference type="Proteomes" id="UP001172102">
    <property type="component" value="Unassembled WGS sequence"/>
</dbReference>
<dbReference type="PROSITE" id="PS50142">
    <property type="entry name" value="RNASE_3_2"/>
    <property type="match status" value="1"/>
</dbReference>
<dbReference type="CDD" id="cd19873">
    <property type="entry name" value="DSRM_MRPL3_like"/>
    <property type="match status" value="1"/>
</dbReference>
<feature type="compositionally biased region" description="Basic and acidic residues" evidence="8">
    <location>
        <begin position="248"/>
        <end position="260"/>
    </location>
</feature>
<evidence type="ECO:0000256" key="7">
    <source>
        <dbReference type="ARBA" id="ARBA00035187"/>
    </source>
</evidence>
<evidence type="ECO:0000313" key="11">
    <source>
        <dbReference type="Proteomes" id="UP001172102"/>
    </source>
</evidence>
<reference evidence="10" key="1">
    <citation type="submission" date="2023-06" db="EMBL/GenBank/DDBJ databases">
        <title>Genome-scale phylogeny and comparative genomics of the fungal order Sordariales.</title>
        <authorList>
            <consortium name="Lawrence Berkeley National Laboratory"/>
            <person name="Hensen N."/>
            <person name="Bonometti L."/>
            <person name="Westerberg I."/>
            <person name="Brannstrom I.O."/>
            <person name="Guillou S."/>
            <person name="Cros-Aarteil S."/>
            <person name="Calhoun S."/>
            <person name="Haridas S."/>
            <person name="Kuo A."/>
            <person name="Mondo S."/>
            <person name="Pangilinan J."/>
            <person name="Riley R."/>
            <person name="Labutti K."/>
            <person name="Andreopoulos B."/>
            <person name="Lipzen A."/>
            <person name="Chen C."/>
            <person name="Yanf M."/>
            <person name="Daum C."/>
            <person name="Ng V."/>
            <person name="Clum A."/>
            <person name="Steindorff A."/>
            <person name="Ohm R."/>
            <person name="Martin F."/>
            <person name="Silar P."/>
            <person name="Natvig D."/>
            <person name="Lalanne C."/>
            <person name="Gautier V."/>
            <person name="Ament-Velasquez S.L."/>
            <person name="Kruys A."/>
            <person name="Hutchinson M.I."/>
            <person name="Powell A.J."/>
            <person name="Barry K."/>
            <person name="Miller A.N."/>
            <person name="Grigoriev I.V."/>
            <person name="Debuchy R."/>
            <person name="Gladieux P."/>
            <person name="Thoren M.H."/>
            <person name="Johannesson H."/>
        </authorList>
    </citation>
    <scope>NUCLEOTIDE SEQUENCE</scope>
    <source>
        <strain evidence="10">SMH4607-1</strain>
    </source>
</reference>
<dbReference type="GO" id="GO:0003735">
    <property type="term" value="F:structural constituent of ribosome"/>
    <property type="evidence" value="ECO:0007669"/>
    <property type="project" value="TreeGrafter"/>
</dbReference>
<dbReference type="Gene3D" id="3.30.160.20">
    <property type="match status" value="1"/>
</dbReference>
<dbReference type="SMART" id="SM00535">
    <property type="entry name" value="RIBOc"/>
    <property type="match status" value="1"/>
</dbReference>
<name>A0AA40DTN1_9PEZI</name>
<evidence type="ECO:0000313" key="10">
    <source>
        <dbReference type="EMBL" id="KAK0715804.1"/>
    </source>
</evidence>
<feature type="domain" description="RNase III" evidence="9">
    <location>
        <begin position="89"/>
        <end position="150"/>
    </location>
</feature>
<dbReference type="PANTHER" id="PTHR11207">
    <property type="entry name" value="RIBONUCLEASE III"/>
    <property type="match status" value="1"/>
</dbReference>
<dbReference type="PANTHER" id="PTHR11207:SF32">
    <property type="entry name" value="LARGE RIBOSOMAL SUBUNIT PROTEIN ML44"/>
    <property type="match status" value="1"/>
</dbReference>
<evidence type="ECO:0000259" key="9">
    <source>
        <dbReference type="PROSITE" id="PS50142"/>
    </source>
</evidence>
<dbReference type="InterPro" id="IPR000999">
    <property type="entry name" value="RNase_III_dom"/>
</dbReference>
<evidence type="ECO:0000256" key="1">
    <source>
        <dbReference type="ARBA" id="ARBA00004173"/>
    </source>
</evidence>
<dbReference type="Gene3D" id="1.10.1520.10">
    <property type="entry name" value="Ribonuclease III domain"/>
    <property type="match status" value="1"/>
</dbReference>
<keyword evidence="2" id="KW-0694">RNA-binding</keyword>
<keyword evidence="4" id="KW-0496">Mitochondrion</keyword>
<dbReference type="EMBL" id="JAUKUA010000004">
    <property type="protein sequence ID" value="KAK0715804.1"/>
    <property type="molecule type" value="Genomic_DNA"/>
</dbReference>
<keyword evidence="3" id="KW-0689">Ribosomal protein</keyword>
<evidence type="ECO:0000256" key="3">
    <source>
        <dbReference type="ARBA" id="ARBA00022980"/>
    </source>
</evidence>
<gene>
    <name evidence="10" type="ORF">B0H67DRAFT_581648</name>
</gene>
<comment type="subcellular location">
    <subcellularLocation>
        <location evidence="1">Mitochondrion</location>
    </subcellularLocation>
</comment>
<evidence type="ECO:0000256" key="6">
    <source>
        <dbReference type="ARBA" id="ARBA00024034"/>
    </source>
</evidence>
<dbReference type="Pfam" id="PF22892">
    <property type="entry name" value="DSRM_MRPL44"/>
    <property type="match status" value="1"/>
</dbReference>
<dbReference type="AlphaFoldDB" id="A0AA40DTN1"/>
<proteinExistence type="inferred from homology"/>
<dbReference type="SUPFAM" id="SSF69065">
    <property type="entry name" value="RNase III domain-like"/>
    <property type="match status" value="1"/>
</dbReference>
<dbReference type="InterPro" id="IPR036389">
    <property type="entry name" value="RNase_III_sf"/>
</dbReference>
<accession>A0AA40DTN1</accession>
<comment type="caution">
    <text evidence="10">The sequence shown here is derived from an EMBL/GenBank/DDBJ whole genome shotgun (WGS) entry which is preliminary data.</text>
</comment>
<evidence type="ECO:0000256" key="8">
    <source>
        <dbReference type="SAM" id="MobiDB-lite"/>
    </source>
</evidence>
<comment type="similarity">
    <text evidence="6">Belongs to the ribonuclease III family. Mitochondrion-specific ribosomal protein mL44 subfamily.</text>
</comment>
<dbReference type="GO" id="GO:0006396">
    <property type="term" value="P:RNA processing"/>
    <property type="evidence" value="ECO:0007669"/>
    <property type="project" value="InterPro"/>
</dbReference>
<evidence type="ECO:0000256" key="4">
    <source>
        <dbReference type="ARBA" id="ARBA00023128"/>
    </source>
</evidence>
<dbReference type="GO" id="GO:0004525">
    <property type="term" value="F:ribonuclease III activity"/>
    <property type="evidence" value="ECO:0007669"/>
    <property type="project" value="InterPro"/>
</dbReference>
<evidence type="ECO:0000256" key="2">
    <source>
        <dbReference type="ARBA" id="ARBA00022884"/>
    </source>
</evidence>
<dbReference type="SUPFAM" id="SSF54768">
    <property type="entry name" value="dsRNA-binding domain-like"/>
    <property type="match status" value="1"/>
</dbReference>
<protein>
    <recommendedName>
        <fullName evidence="7">Large ribosomal subunit protein mL44</fullName>
    </recommendedName>
</protein>
<dbReference type="GO" id="GO:0005739">
    <property type="term" value="C:mitochondrion"/>
    <property type="evidence" value="ECO:0007669"/>
    <property type="project" value="TreeGrafter"/>
</dbReference>
<dbReference type="GO" id="GO:0003725">
    <property type="term" value="F:double-stranded RNA binding"/>
    <property type="evidence" value="ECO:0007669"/>
    <property type="project" value="InterPro"/>
</dbReference>
<organism evidence="10 11">
    <name type="scientific">Lasiosphaeris hirsuta</name>
    <dbReference type="NCBI Taxonomy" id="260670"/>
    <lineage>
        <taxon>Eukaryota</taxon>
        <taxon>Fungi</taxon>
        <taxon>Dikarya</taxon>
        <taxon>Ascomycota</taxon>
        <taxon>Pezizomycotina</taxon>
        <taxon>Sordariomycetes</taxon>
        <taxon>Sordariomycetidae</taxon>
        <taxon>Sordariales</taxon>
        <taxon>Lasiosphaeriaceae</taxon>
        <taxon>Lasiosphaeris</taxon>
    </lineage>
</organism>
<sequence>MKRLRVDRWTGQLLVARSSQRGCCLAAGGALRSARSDQHYIPVRSQSTAVSYPFSEATETSFATTLQVPQDPSELPSPIPERALHSAKLASLHARLSLPKKLPIQTLARTLVDASADENPQFNNINLAFVGQTVINYHVSEYLMIRYPRLPMEIVWASMRGFAGIAPLFQIARSWGVESASVPGGEVDPGLLQFTTEKPGVSLTKFGYRRTEAMYLEKYKWRRGISNRVVFDDDFGESVDVTPGSEQTAHEAEMRKKERKEDEDEEENEYSMRRYGDDETRSLAEKAHAHFVRAVVGAVYMHCGRDTAHNFIKAHILSRTLGLSSLFSFKKPTMELALLCDREDFDPPVARLLSETGRQSRTPVFVVGIFSGKDKLGEAAGPSLDHARLKAAMNALKAWYLYSPGEHIRVPSEMLADGAKKWDPAYIDIGEIISR</sequence>
<evidence type="ECO:0000256" key="5">
    <source>
        <dbReference type="ARBA" id="ARBA00023274"/>
    </source>
</evidence>
<dbReference type="InterPro" id="IPR044443">
    <property type="entry name" value="Ribosomal_mL44_DSRM_fung"/>
</dbReference>
<keyword evidence="11" id="KW-1185">Reference proteome</keyword>
<feature type="region of interest" description="Disordered" evidence="8">
    <location>
        <begin position="240"/>
        <end position="276"/>
    </location>
</feature>
<keyword evidence="5" id="KW-0687">Ribonucleoprotein</keyword>